<organism evidence="1 2">
    <name type="scientific">Streptomyces himalayensis subsp. himalayensis</name>
    <dbReference type="NCBI Taxonomy" id="2756131"/>
    <lineage>
        <taxon>Bacteria</taxon>
        <taxon>Bacillati</taxon>
        <taxon>Actinomycetota</taxon>
        <taxon>Actinomycetes</taxon>
        <taxon>Kitasatosporales</taxon>
        <taxon>Streptomycetaceae</taxon>
        <taxon>Streptomyces</taxon>
        <taxon>Streptomyces himalayensis</taxon>
    </lineage>
</organism>
<sequence>MTMLEQAAREEPSTAGAAAVGSAACAAAFPCARWATSTACAAGLPVIITPDMPAITWTADAGAMLMAAADVSW</sequence>
<name>A0A7W0DQ94_9ACTN</name>
<accession>A0A7W0DQ94</accession>
<reference evidence="1 2" key="1">
    <citation type="submission" date="2020-07" db="EMBL/GenBank/DDBJ databases">
        <title>Streptomyces isolated from Indian soil.</title>
        <authorList>
            <person name="Mandal S."/>
            <person name="Maiti P.K."/>
        </authorList>
    </citation>
    <scope>NUCLEOTIDE SEQUENCE [LARGE SCALE GENOMIC DNA]</scope>
    <source>
        <strain evidence="1 2">PSKA28</strain>
    </source>
</reference>
<dbReference type="AlphaFoldDB" id="A0A7W0DQ94"/>
<dbReference type="EMBL" id="JACEHE010000015">
    <property type="protein sequence ID" value="MBA2948900.1"/>
    <property type="molecule type" value="Genomic_DNA"/>
</dbReference>
<evidence type="ECO:0000313" key="2">
    <source>
        <dbReference type="Proteomes" id="UP000545761"/>
    </source>
</evidence>
<protein>
    <submittedName>
        <fullName evidence="1">Uncharacterized protein</fullName>
    </submittedName>
</protein>
<proteinExistence type="predicted"/>
<comment type="caution">
    <text evidence="1">The sequence shown here is derived from an EMBL/GenBank/DDBJ whole genome shotgun (WGS) entry which is preliminary data.</text>
</comment>
<dbReference type="Proteomes" id="UP000545761">
    <property type="component" value="Unassembled WGS sequence"/>
</dbReference>
<gene>
    <name evidence="1" type="ORF">H1D24_24545</name>
</gene>
<dbReference type="RefSeq" id="WP_181659820.1">
    <property type="nucleotide sequence ID" value="NZ_JACEHE010000015.1"/>
</dbReference>
<evidence type="ECO:0000313" key="1">
    <source>
        <dbReference type="EMBL" id="MBA2948900.1"/>
    </source>
</evidence>